<evidence type="ECO:0000313" key="1">
    <source>
        <dbReference type="EMBL" id="MBN7822222.1"/>
    </source>
</evidence>
<comment type="caution">
    <text evidence="1">The sequence shown here is derived from an EMBL/GenBank/DDBJ whole genome shotgun (WGS) entry which is preliminary data.</text>
</comment>
<dbReference type="Proteomes" id="UP000663992">
    <property type="component" value="Unassembled WGS sequence"/>
</dbReference>
<sequence>MSEFSVSQEVVDEAAASCARLLVKWFGGVEEAIQELQKDPVAMAQIAIAQHRDDVRHMSLRAHMRITDFSRFLCEELKFRAVGHRR</sequence>
<gene>
    <name evidence="1" type="ORF">J0A65_20320</name>
</gene>
<dbReference type="EMBL" id="JAFKCS010000036">
    <property type="protein sequence ID" value="MBN7822222.1"/>
    <property type="molecule type" value="Genomic_DNA"/>
</dbReference>
<name>A0ABS3CYL8_9ALTE</name>
<keyword evidence="2" id="KW-1185">Reference proteome</keyword>
<accession>A0ABS3CYL8</accession>
<protein>
    <submittedName>
        <fullName evidence="1">Uncharacterized protein</fullName>
    </submittedName>
</protein>
<reference evidence="1 2" key="1">
    <citation type="submission" date="2021-03" db="EMBL/GenBank/DDBJ databases">
        <title>novel species isolated from a fishpond in China.</title>
        <authorList>
            <person name="Lu H."/>
            <person name="Cai Z."/>
        </authorList>
    </citation>
    <scope>NUCLEOTIDE SEQUENCE [LARGE SCALE GENOMIC DNA]</scope>
    <source>
        <strain evidence="1 2">Y57</strain>
    </source>
</reference>
<proteinExistence type="predicted"/>
<dbReference type="RefSeq" id="WP_206596170.1">
    <property type="nucleotide sequence ID" value="NZ_JAFKCS010000036.1"/>
</dbReference>
<organism evidence="1 2">
    <name type="scientific">Bowmanella yangjiangensis</name>
    <dbReference type="NCBI Taxonomy" id="2811230"/>
    <lineage>
        <taxon>Bacteria</taxon>
        <taxon>Pseudomonadati</taxon>
        <taxon>Pseudomonadota</taxon>
        <taxon>Gammaproteobacteria</taxon>
        <taxon>Alteromonadales</taxon>
        <taxon>Alteromonadaceae</taxon>
        <taxon>Bowmanella</taxon>
    </lineage>
</organism>
<evidence type="ECO:0000313" key="2">
    <source>
        <dbReference type="Proteomes" id="UP000663992"/>
    </source>
</evidence>